<proteinExistence type="predicted"/>
<gene>
    <name evidence="1" type="ORF">C4D60_Mb06t22700</name>
</gene>
<dbReference type="EMBL" id="PYDT01000009">
    <property type="protein sequence ID" value="THU50666.1"/>
    <property type="molecule type" value="Genomic_DNA"/>
</dbReference>
<evidence type="ECO:0000313" key="2">
    <source>
        <dbReference type="Proteomes" id="UP000317650"/>
    </source>
</evidence>
<comment type="caution">
    <text evidence="1">The sequence shown here is derived from an EMBL/GenBank/DDBJ whole genome shotgun (WGS) entry which is preliminary data.</text>
</comment>
<dbReference type="Proteomes" id="UP000317650">
    <property type="component" value="Chromosome 6"/>
</dbReference>
<name>A0A4V4H435_MUSBA</name>
<protein>
    <submittedName>
        <fullName evidence="1">Uncharacterized protein</fullName>
    </submittedName>
</protein>
<accession>A0A4V4H435</accession>
<keyword evidence="2" id="KW-1185">Reference proteome</keyword>
<dbReference type="AlphaFoldDB" id="A0A4V4H435"/>
<evidence type="ECO:0000313" key="1">
    <source>
        <dbReference type="EMBL" id="THU50666.1"/>
    </source>
</evidence>
<sequence length="124" mass="14147">MTLGLGLASSRLRLEADKKIVVFETTDSIELIETWSMAIVGYGISTFDLNMLVNGFFVCKLYSKEDLQWVLEWSSSTSLESTFYCKVIDKTLKFYRGRKERKGNDNDRFEGIGLLNRFEGIGPP</sequence>
<reference evidence="1 2" key="1">
    <citation type="journal article" date="2019" name="Nat. Plants">
        <title>Genome sequencing of Musa balbisiana reveals subgenome evolution and function divergence in polyploid bananas.</title>
        <authorList>
            <person name="Yao X."/>
        </authorList>
    </citation>
    <scope>NUCLEOTIDE SEQUENCE [LARGE SCALE GENOMIC DNA]</scope>
    <source>
        <strain evidence="2">cv. DH-PKW</strain>
        <tissue evidence="1">Leaves</tissue>
    </source>
</reference>
<organism evidence="1 2">
    <name type="scientific">Musa balbisiana</name>
    <name type="common">Banana</name>
    <dbReference type="NCBI Taxonomy" id="52838"/>
    <lineage>
        <taxon>Eukaryota</taxon>
        <taxon>Viridiplantae</taxon>
        <taxon>Streptophyta</taxon>
        <taxon>Embryophyta</taxon>
        <taxon>Tracheophyta</taxon>
        <taxon>Spermatophyta</taxon>
        <taxon>Magnoliopsida</taxon>
        <taxon>Liliopsida</taxon>
        <taxon>Zingiberales</taxon>
        <taxon>Musaceae</taxon>
        <taxon>Musa</taxon>
    </lineage>
</organism>